<dbReference type="EMBL" id="JAPEVB010000006">
    <property type="protein sequence ID" value="KAJ4386188.1"/>
    <property type="molecule type" value="Genomic_DNA"/>
</dbReference>
<dbReference type="InterPro" id="IPR038425">
    <property type="entry name" value="GAT_sf"/>
</dbReference>
<feature type="region of interest" description="Disordered" evidence="5">
    <location>
        <begin position="1"/>
        <end position="43"/>
    </location>
</feature>
<dbReference type="CDD" id="cd21383">
    <property type="entry name" value="GAT_GGA_Tom1-like"/>
    <property type="match status" value="1"/>
</dbReference>
<dbReference type="GO" id="GO:0007034">
    <property type="term" value="P:vacuolar transport"/>
    <property type="evidence" value="ECO:0007669"/>
    <property type="project" value="UniProtKB-ARBA"/>
</dbReference>
<feature type="region of interest" description="Disordered" evidence="5">
    <location>
        <begin position="328"/>
        <end position="356"/>
    </location>
</feature>
<dbReference type="GO" id="GO:0030479">
    <property type="term" value="C:actin cortical patch"/>
    <property type="evidence" value="ECO:0007669"/>
    <property type="project" value="TreeGrafter"/>
</dbReference>
<evidence type="ECO:0000256" key="3">
    <source>
        <dbReference type="ARBA" id="ARBA00022927"/>
    </source>
</evidence>
<evidence type="ECO:0000259" key="7">
    <source>
        <dbReference type="PROSITE" id="PS50909"/>
    </source>
</evidence>
<dbReference type="GO" id="GO:0007015">
    <property type="term" value="P:actin filament organization"/>
    <property type="evidence" value="ECO:0007669"/>
    <property type="project" value="InterPro"/>
</dbReference>
<feature type="coiled-coil region" evidence="4">
    <location>
        <begin position="300"/>
        <end position="327"/>
    </location>
</feature>
<dbReference type="Gene3D" id="1.20.58.160">
    <property type="match status" value="1"/>
</dbReference>
<organism evidence="8 9">
    <name type="scientific">Gnomoniopsis smithogilvyi</name>
    <dbReference type="NCBI Taxonomy" id="1191159"/>
    <lineage>
        <taxon>Eukaryota</taxon>
        <taxon>Fungi</taxon>
        <taxon>Dikarya</taxon>
        <taxon>Ascomycota</taxon>
        <taxon>Pezizomycotina</taxon>
        <taxon>Sordariomycetes</taxon>
        <taxon>Sordariomycetidae</taxon>
        <taxon>Diaporthales</taxon>
        <taxon>Gnomoniaceae</taxon>
        <taxon>Gnomoniopsis</taxon>
    </lineage>
</organism>
<dbReference type="Proteomes" id="UP001140453">
    <property type="component" value="Unassembled WGS sequence"/>
</dbReference>
<evidence type="ECO:0000256" key="1">
    <source>
        <dbReference type="ARBA" id="ARBA00011446"/>
    </source>
</evidence>
<feature type="region of interest" description="Disordered" evidence="5">
    <location>
        <begin position="369"/>
        <end position="450"/>
    </location>
</feature>
<evidence type="ECO:0000313" key="9">
    <source>
        <dbReference type="Proteomes" id="UP001140453"/>
    </source>
</evidence>
<keyword evidence="9" id="KW-1185">Reference proteome</keyword>
<keyword evidence="4" id="KW-0175">Coiled coil</keyword>
<evidence type="ECO:0008006" key="10">
    <source>
        <dbReference type="Google" id="ProtNLM"/>
    </source>
</evidence>
<dbReference type="GO" id="GO:0015031">
    <property type="term" value="P:protein transport"/>
    <property type="evidence" value="ECO:0007669"/>
    <property type="project" value="UniProtKB-KW"/>
</dbReference>
<dbReference type="InterPro" id="IPR008942">
    <property type="entry name" value="ENTH_VHS"/>
</dbReference>
<dbReference type="PANTHER" id="PTHR47789">
    <property type="entry name" value="LAS SEVENTEEN-BINDING PROTEIN 5"/>
    <property type="match status" value="1"/>
</dbReference>
<keyword evidence="3" id="KW-0653">Protein transport</keyword>
<name>A0A9W9CTA9_9PEZI</name>
<dbReference type="InterPro" id="IPR045007">
    <property type="entry name" value="LSB5"/>
</dbReference>
<dbReference type="PROSITE" id="PS50179">
    <property type="entry name" value="VHS"/>
    <property type="match status" value="1"/>
</dbReference>
<comment type="subunit">
    <text evidence="1">Component of the ESCRT-0 complex composed of HSE1 and VPS27.</text>
</comment>
<feature type="compositionally biased region" description="Low complexity" evidence="5">
    <location>
        <begin position="538"/>
        <end position="549"/>
    </location>
</feature>
<evidence type="ECO:0000313" key="8">
    <source>
        <dbReference type="EMBL" id="KAJ4386188.1"/>
    </source>
</evidence>
<evidence type="ECO:0000259" key="6">
    <source>
        <dbReference type="PROSITE" id="PS50179"/>
    </source>
</evidence>
<dbReference type="InterPro" id="IPR004152">
    <property type="entry name" value="GAT_dom"/>
</dbReference>
<dbReference type="GO" id="GO:0006897">
    <property type="term" value="P:endocytosis"/>
    <property type="evidence" value="ECO:0007669"/>
    <property type="project" value="InterPro"/>
</dbReference>
<reference evidence="8" key="1">
    <citation type="submission" date="2022-10" db="EMBL/GenBank/DDBJ databases">
        <title>Tapping the CABI collections for fungal endophytes: first genome assemblies for Collariella, Neodidymelliopsis, Ascochyta clinopodiicola, Didymella pomorum, Didymosphaeria variabile, Neocosmospora piperis and Neocucurbitaria cava.</title>
        <authorList>
            <person name="Hill R."/>
        </authorList>
    </citation>
    <scope>NUCLEOTIDE SEQUENCE</scope>
    <source>
        <strain evidence="8">IMI 355082</strain>
    </source>
</reference>
<feature type="compositionally biased region" description="Low complexity" evidence="5">
    <location>
        <begin position="436"/>
        <end position="447"/>
    </location>
</feature>
<comment type="caution">
    <text evidence="8">The sequence shown here is derived from an EMBL/GenBank/DDBJ whole genome shotgun (WGS) entry which is preliminary data.</text>
</comment>
<feature type="domain" description="GAT" evidence="7">
    <location>
        <begin position="233"/>
        <end position="322"/>
    </location>
</feature>
<evidence type="ECO:0000256" key="4">
    <source>
        <dbReference type="SAM" id="Coils"/>
    </source>
</evidence>
<accession>A0A9W9CTA9</accession>
<dbReference type="Pfam" id="PF03127">
    <property type="entry name" value="GAT"/>
    <property type="match status" value="1"/>
</dbReference>
<evidence type="ECO:0000256" key="5">
    <source>
        <dbReference type="SAM" id="MobiDB-lite"/>
    </source>
</evidence>
<dbReference type="PANTHER" id="PTHR47789:SF1">
    <property type="entry name" value="LAS SEVENTEEN-BINDING PROTEIN 5"/>
    <property type="match status" value="1"/>
</dbReference>
<protein>
    <recommendedName>
        <fullName evidence="10">GAT domain-containing protein</fullName>
    </recommendedName>
</protein>
<gene>
    <name evidence="8" type="ORF">N0V93_009081</name>
</gene>
<dbReference type="InterPro" id="IPR002014">
    <property type="entry name" value="VHS_dom"/>
</dbReference>
<evidence type="ECO:0000256" key="2">
    <source>
        <dbReference type="ARBA" id="ARBA00022448"/>
    </source>
</evidence>
<dbReference type="PROSITE" id="PS50909">
    <property type="entry name" value="GAT"/>
    <property type="match status" value="1"/>
</dbReference>
<dbReference type="SUPFAM" id="SSF48464">
    <property type="entry name" value="ENTH/VHS domain"/>
    <property type="match status" value="1"/>
</dbReference>
<dbReference type="GO" id="GO:0035091">
    <property type="term" value="F:phosphatidylinositol binding"/>
    <property type="evidence" value="ECO:0007669"/>
    <property type="project" value="InterPro"/>
</dbReference>
<sequence>MPSFKSLSTKMLGGIKKRGTGGTDIDGESRRSGGSDSAVDLQSDAPEAVAARAVKAFCESGGADQQNGNEVTFLPTIVESAESSPTAAAECAQLIRKFLKKDYWAKPSYQYNALMLTRILSDNPGQTFTRNLDAKFVDTLKELLRNGRDLSVRQMLMETLDQFEHQKGWDEGLAGVIEMWKKEKEKAYKAYGGRAPPHAPPSNMMGGGPGFGAPVDNHSQNYFARAHSSKRLPDPVELANRLEEAKTSAGLLLQLVANTPSTEVLDNDLIKEFADRCLSASRSIQSYMTAENPGPDNETMESLIDVNEELQQALNSQKRAMLSARKELGLDSRSQNPSPQPQPETNGSYLPPIPVASGAFAGAPAIPRREVGKGKGKQTAPESIGYVPPPPGPPPGPPRGRDIVSPLSVEDADEEDRNPFLDPQPAGGLSEKARGKSPAPKVPVSPVEQASLDHESFHPGFTQPTQSYLGRQDSAMDHVQMHGAGGGGVDDQHSSVAKHSAYKAGGSGNGGASSAIPRRNRYEIGDNEETEDIYHNDGASGARGSTAAGKRPVYDPYRY</sequence>
<dbReference type="GO" id="GO:0051666">
    <property type="term" value="P:actin cortical patch localization"/>
    <property type="evidence" value="ECO:0007669"/>
    <property type="project" value="TreeGrafter"/>
</dbReference>
<feature type="domain" description="VHS" evidence="6">
    <location>
        <begin position="77"/>
        <end position="191"/>
    </location>
</feature>
<feature type="region of interest" description="Disordered" evidence="5">
    <location>
        <begin position="478"/>
        <end position="559"/>
    </location>
</feature>
<dbReference type="SUPFAM" id="SSF89009">
    <property type="entry name" value="GAT-like domain"/>
    <property type="match status" value="1"/>
</dbReference>
<dbReference type="GO" id="GO:0043130">
    <property type="term" value="F:ubiquitin binding"/>
    <property type="evidence" value="ECO:0007669"/>
    <property type="project" value="InterPro"/>
</dbReference>
<dbReference type="OrthoDB" id="5393057at2759"/>
<dbReference type="Gene3D" id="1.25.40.90">
    <property type="match status" value="1"/>
</dbReference>
<dbReference type="AlphaFoldDB" id="A0A9W9CTA9"/>
<feature type="compositionally biased region" description="Pro residues" evidence="5">
    <location>
        <begin position="387"/>
        <end position="398"/>
    </location>
</feature>
<proteinExistence type="predicted"/>
<keyword evidence="2" id="KW-0813">Transport</keyword>